<evidence type="ECO:0000313" key="3">
    <source>
        <dbReference type="Proteomes" id="UP000604825"/>
    </source>
</evidence>
<evidence type="ECO:0000313" key="2">
    <source>
        <dbReference type="EMBL" id="CAD6262475.1"/>
    </source>
</evidence>
<dbReference type="Proteomes" id="UP000604825">
    <property type="component" value="Unassembled WGS sequence"/>
</dbReference>
<feature type="compositionally biased region" description="Low complexity" evidence="1">
    <location>
        <begin position="1"/>
        <end position="12"/>
    </location>
</feature>
<feature type="compositionally biased region" description="Low complexity" evidence="1">
    <location>
        <begin position="21"/>
        <end position="31"/>
    </location>
</feature>
<dbReference type="EMBL" id="CAJGYO010000012">
    <property type="protein sequence ID" value="CAD6262475.1"/>
    <property type="molecule type" value="Genomic_DNA"/>
</dbReference>
<organism evidence="2 3">
    <name type="scientific">Miscanthus lutarioriparius</name>
    <dbReference type="NCBI Taxonomy" id="422564"/>
    <lineage>
        <taxon>Eukaryota</taxon>
        <taxon>Viridiplantae</taxon>
        <taxon>Streptophyta</taxon>
        <taxon>Embryophyta</taxon>
        <taxon>Tracheophyta</taxon>
        <taxon>Spermatophyta</taxon>
        <taxon>Magnoliopsida</taxon>
        <taxon>Liliopsida</taxon>
        <taxon>Poales</taxon>
        <taxon>Poaceae</taxon>
        <taxon>PACMAD clade</taxon>
        <taxon>Panicoideae</taxon>
        <taxon>Andropogonodae</taxon>
        <taxon>Andropogoneae</taxon>
        <taxon>Saccharinae</taxon>
        <taxon>Miscanthus</taxon>
    </lineage>
</organism>
<name>A0A811R0I1_9POAL</name>
<reference evidence="2" key="1">
    <citation type="submission" date="2020-10" db="EMBL/GenBank/DDBJ databases">
        <authorList>
            <person name="Han B."/>
            <person name="Lu T."/>
            <person name="Zhao Q."/>
            <person name="Huang X."/>
            <person name="Zhao Y."/>
        </authorList>
    </citation>
    <scope>NUCLEOTIDE SEQUENCE</scope>
</reference>
<dbReference type="AlphaFoldDB" id="A0A811R0I1"/>
<proteinExistence type="predicted"/>
<sequence length="68" mass="6854">MEPAASASAASARPMEPHCAPAPQSSDEASSSYSACLHADLRPVACDASGEEGVLHDLDSQWAAAAEA</sequence>
<comment type="caution">
    <text evidence="2">The sequence shown here is derived from an EMBL/GenBank/DDBJ whole genome shotgun (WGS) entry which is preliminary data.</text>
</comment>
<accession>A0A811R0I1</accession>
<keyword evidence="3" id="KW-1185">Reference proteome</keyword>
<gene>
    <name evidence="2" type="ORF">NCGR_LOCUS45817</name>
</gene>
<evidence type="ECO:0000256" key="1">
    <source>
        <dbReference type="SAM" id="MobiDB-lite"/>
    </source>
</evidence>
<protein>
    <submittedName>
        <fullName evidence="2">Uncharacterized protein</fullName>
    </submittedName>
</protein>
<feature type="region of interest" description="Disordered" evidence="1">
    <location>
        <begin position="1"/>
        <end position="31"/>
    </location>
</feature>